<dbReference type="SUPFAM" id="SSF111369">
    <property type="entry name" value="HlyD-like secretion proteins"/>
    <property type="match status" value="1"/>
</dbReference>
<evidence type="ECO:0000256" key="2">
    <source>
        <dbReference type="SAM" id="MobiDB-lite"/>
    </source>
</evidence>
<keyword evidence="3" id="KW-0472">Membrane</keyword>
<dbReference type="GO" id="GO:0015562">
    <property type="term" value="F:efflux transmembrane transporter activity"/>
    <property type="evidence" value="ECO:0007669"/>
    <property type="project" value="TreeGrafter"/>
</dbReference>
<sequence>MEEKEYRPNFPQWLLFHVLPAGLIILFGGAAIIGLALFLKQTPESKPSIKVVPTVEVIEVQPEITQAIVRSQGIVEARTQTTLLAEVSGRIESISPALYAGGYFAKDDILARIDDTDYVANLAAARSRQAEAHLAYEQELAASEQAMEDWKKIGNAQAPSDLVLRKPQLARALATLEAATASVVAAERDLARTAVKAPYDGRVQAKFIDIGQFLNARTSQIASIYSVDTAEVRLGISLDDTRLVPLPETYVDGTTSGSKPKVTLTATYGGKDYQWQGIIDRSEGAVDPKTRLLYLVAQVKNPYANREGENRPPLKVGSFVRAEILGETAVDSFKLPRRALREDDSLYIVTDDRTLEIRKITPFQKTRENVIVREGLKAGERVCLTPLQYVVNGMEVRLTTDPDKNKSAEDEEQRDSEPEATASL</sequence>
<evidence type="ECO:0000313" key="5">
    <source>
        <dbReference type="Proteomes" id="UP000622317"/>
    </source>
</evidence>
<evidence type="ECO:0000313" key="4">
    <source>
        <dbReference type="EMBL" id="MBD5780008.1"/>
    </source>
</evidence>
<reference evidence="4" key="1">
    <citation type="submission" date="2020-09" db="EMBL/GenBank/DDBJ databases">
        <title>Pelagicoccus enzymogenes sp. nov. with an EPS production, isolated from marine sediment.</title>
        <authorList>
            <person name="Feng X."/>
        </authorList>
    </citation>
    <scope>NUCLEOTIDE SEQUENCE</scope>
    <source>
        <strain evidence="4">NFK12</strain>
    </source>
</reference>
<evidence type="ECO:0000256" key="3">
    <source>
        <dbReference type="SAM" id="Phobius"/>
    </source>
</evidence>
<keyword evidence="3" id="KW-0812">Transmembrane</keyword>
<dbReference type="PANTHER" id="PTHR30469:SF12">
    <property type="entry name" value="MULTIDRUG RESISTANCE PROTEIN MDTA"/>
    <property type="match status" value="1"/>
</dbReference>
<comment type="similarity">
    <text evidence="1">Belongs to the membrane fusion protein (MFP) (TC 8.A.1) family.</text>
</comment>
<dbReference type="Gene3D" id="2.40.30.170">
    <property type="match status" value="1"/>
</dbReference>
<dbReference type="RefSeq" id="WP_191617127.1">
    <property type="nucleotide sequence ID" value="NZ_JACYFG010000032.1"/>
</dbReference>
<feature type="compositionally biased region" description="Basic and acidic residues" evidence="2">
    <location>
        <begin position="398"/>
        <end position="408"/>
    </location>
</feature>
<feature type="transmembrane region" description="Helical" evidence="3">
    <location>
        <begin position="14"/>
        <end position="39"/>
    </location>
</feature>
<dbReference type="Gene3D" id="1.10.287.470">
    <property type="entry name" value="Helix hairpin bin"/>
    <property type="match status" value="1"/>
</dbReference>
<dbReference type="AlphaFoldDB" id="A0A927F7S0"/>
<organism evidence="4 5">
    <name type="scientific">Pelagicoccus enzymogenes</name>
    <dbReference type="NCBI Taxonomy" id="2773457"/>
    <lineage>
        <taxon>Bacteria</taxon>
        <taxon>Pseudomonadati</taxon>
        <taxon>Verrucomicrobiota</taxon>
        <taxon>Opitutia</taxon>
        <taxon>Puniceicoccales</taxon>
        <taxon>Pelagicoccaceae</taxon>
        <taxon>Pelagicoccus</taxon>
    </lineage>
</organism>
<dbReference type="PANTHER" id="PTHR30469">
    <property type="entry name" value="MULTIDRUG RESISTANCE PROTEIN MDTA"/>
    <property type="match status" value="1"/>
</dbReference>
<feature type="region of interest" description="Disordered" evidence="2">
    <location>
        <begin position="398"/>
        <end position="424"/>
    </location>
</feature>
<dbReference type="NCBIfam" id="TIGR01730">
    <property type="entry name" value="RND_mfp"/>
    <property type="match status" value="1"/>
</dbReference>
<dbReference type="Gene3D" id="2.40.50.100">
    <property type="match status" value="1"/>
</dbReference>
<dbReference type="GO" id="GO:1990281">
    <property type="term" value="C:efflux pump complex"/>
    <property type="evidence" value="ECO:0007669"/>
    <property type="project" value="TreeGrafter"/>
</dbReference>
<dbReference type="Proteomes" id="UP000622317">
    <property type="component" value="Unassembled WGS sequence"/>
</dbReference>
<dbReference type="EMBL" id="JACYFG010000032">
    <property type="protein sequence ID" value="MBD5780008.1"/>
    <property type="molecule type" value="Genomic_DNA"/>
</dbReference>
<keyword evidence="3" id="KW-1133">Transmembrane helix</keyword>
<gene>
    <name evidence="4" type="ORF">IEN85_10955</name>
</gene>
<name>A0A927F7S0_9BACT</name>
<proteinExistence type="inferred from homology"/>
<dbReference type="InterPro" id="IPR006143">
    <property type="entry name" value="RND_pump_MFP"/>
</dbReference>
<protein>
    <submittedName>
        <fullName evidence="4">Efflux RND transporter periplasmic adaptor subunit</fullName>
    </submittedName>
</protein>
<accession>A0A927F7S0</accession>
<keyword evidence="5" id="KW-1185">Reference proteome</keyword>
<dbReference type="Gene3D" id="2.40.420.20">
    <property type="match status" value="1"/>
</dbReference>
<comment type="caution">
    <text evidence="4">The sequence shown here is derived from an EMBL/GenBank/DDBJ whole genome shotgun (WGS) entry which is preliminary data.</text>
</comment>
<evidence type="ECO:0000256" key="1">
    <source>
        <dbReference type="ARBA" id="ARBA00009477"/>
    </source>
</evidence>